<feature type="region of interest" description="Disordered" evidence="1">
    <location>
        <begin position="16"/>
        <end position="42"/>
    </location>
</feature>
<organism evidence="2 3">
    <name type="scientific">Symbiodinium pilosum</name>
    <name type="common">Dinoflagellate</name>
    <dbReference type="NCBI Taxonomy" id="2952"/>
    <lineage>
        <taxon>Eukaryota</taxon>
        <taxon>Sar</taxon>
        <taxon>Alveolata</taxon>
        <taxon>Dinophyceae</taxon>
        <taxon>Suessiales</taxon>
        <taxon>Symbiodiniaceae</taxon>
        <taxon>Symbiodinium</taxon>
    </lineage>
</organism>
<protein>
    <submittedName>
        <fullName evidence="2">Uncharacterized protein</fullName>
    </submittedName>
</protein>
<keyword evidence="3" id="KW-1185">Reference proteome</keyword>
<name>A0A812LXD8_SYMPI</name>
<evidence type="ECO:0000313" key="3">
    <source>
        <dbReference type="Proteomes" id="UP000649617"/>
    </source>
</evidence>
<dbReference type="OrthoDB" id="10611750at2759"/>
<evidence type="ECO:0000313" key="2">
    <source>
        <dbReference type="EMBL" id="CAE7254765.1"/>
    </source>
</evidence>
<comment type="caution">
    <text evidence="2">The sequence shown here is derived from an EMBL/GenBank/DDBJ whole genome shotgun (WGS) entry which is preliminary data.</text>
</comment>
<sequence length="116" mass="12353">MPAPSFQVMKTTSYYASQRSEPLSVSGVSTTSGTASLSGAGGNGSAAGGMTLNVLLQGERWVALHFSRADDLDRRAGDFVQEQRLSTLIKPGLIHQLRQMVAMRQLSASVDVVDLL</sequence>
<feature type="compositionally biased region" description="Low complexity" evidence="1">
    <location>
        <begin position="23"/>
        <end position="38"/>
    </location>
</feature>
<accession>A0A812LXD8</accession>
<dbReference type="EMBL" id="CAJNIZ010007047">
    <property type="protein sequence ID" value="CAE7254765.1"/>
    <property type="molecule type" value="Genomic_DNA"/>
</dbReference>
<dbReference type="AlphaFoldDB" id="A0A812LXD8"/>
<reference evidence="2" key="1">
    <citation type="submission" date="2021-02" db="EMBL/GenBank/DDBJ databases">
        <authorList>
            <person name="Dougan E. K."/>
            <person name="Rhodes N."/>
            <person name="Thang M."/>
            <person name="Chan C."/>
        </authorList>
    </citation>
    <scope>NUCLEOTIDE SEQUENCE</scope>
</reference>
<evidence type="ECO:0000256" key="1">
    <source>
        <dbReference type="SAM" id="MobiDB-lite"/>
    </source>
</evidence>
<dbReference type="Proteomes" id="UP000649617">
    <property type="component" value="Unassembled WGS sequence"/>
</dbReference>
<gene>
    <name evidence="2" type="ORF">SPIL2461_LOCUS5078</name>
</gene>
<proteinExistence type="predicted"/>